<name>A0A5C6QFJ8_9GAMM</name>
<keyword evidence="2" id="KW-1185">Reference proteome</keyword>
<gene>
    <name evidence="1" type="ORF">ESZ36_13820</name>
</gene>
<dbReference type="SUPFAM" id="SSF51735">
    <property type="entry name" value="NAD(P)-binding Rossmann-fold domains"/>
    <property type="match status" value="1"/>
</dbReference>
<accession>A0A5C6QFJ8</accession>
<dbReference type="Pfam" id="PF08732">
    <property type="entry name" value="HIM1"/>
    <property type="match status" value="1"/>
</dbReference>
<dbReference type="PANTHER" id="PTHR14097">
    <property type="entry name" value="OXIDOREDUCTASE HTATIP2"/>
    <property type="match status" value="1"/>
</dbReference>
<dbReference type="RefSeq" id="WP_146788958.1">
    <property type="nucleotide sequence ID" value="NZ_VOLT01000006.1"/>
</dbReference>
<protein>
    <submittedName>
        <fullName evidence="1">Nucleoside-diphosphate sugar epimerase</fullName>
    </submittedName>
</protein>
<dbReference type="InterPro" id="IPR014843">
    <property type="entry name" value="Him1/Fmp52"/>
</dbReference>
<dbReference type="Gene3D" id="3.40.50.720">
    <property type="entry name" value="NAD(P)-binding Rossmann-like Domain"/>
    <property type="match status" value="1"/>
</dbReference>
<comment type="caution">
    <text evidence="1">The sequence shown here is derived from an EMBL/GenBank/DDBJ whole genome shotgun (WGS) entry which is preliminary data.</text>
</comment>
<reference evidence="1 2" key="1">
    <citation type="submission" date="2019-07" db="EMBL/GenBank/DDBJ databases">
        <title>Genomes of sea-ice associated Colwellia species.</title>
        <authorList>
            <person name="Bowman J.P."/>
        </authorList>
    </citation>
    <scope>NUCLEOTIDE SEQUENCE [LARGE SCALE GENOMIC DNA]</scope>
    <source>
        <strain evidence="1 2">ACAM 459</strain>
    </source>
</reference>
<proteinExistence type="predicted"/>
<organism evidence="1 2">
    <name type="scientific">Colwellia demingiae</name>
    <dbReference type="NCBI Taxonomy" id="89401"/>
    <lineage>
        <taxon>Bacteria</taxon>
        <taxon>Pseudomonadati</taxon>
        <taxon>Pseudomonadota</taxon>
        <taxon>Gammaproteobacteria</taxon>
        <taxon>Alteromonadales</taxon>
        <taxon>Colwelliaceae</taxon>
        <taxon>Colwellia</taxon>
    </lineage>
</organism>
<dbReference type="InterPro" id="IPR036291">
    <property type="entry name" value="NAD(P)-bd_dom_sf"/>
</dbReference>
<dbReference type="EMBL" id="VOLT01000006">
    <property type="protein sequence ID" value="TWX67367.1"/>
    <property type="molecule type" value="Genomic_DNA"/>
</dbReference>
<sequence>MANRLSIVIAGATGLIGKSTVELALDNKSVDHIYSLSRRPITIEHSKLTQWLSPDLSIPSEGDVPSTPIIGVLTLGTTLKKAGSKEKLRAIDVDLVVNVAKEMYSFGVKHIIVVSCLGASVSSRSHYLRCKGEMEAELQQLEFEKVTFMHPGSLVGSREETRKDEKVLQCVLNMVSPLMVGVLADFKPVKAYDVAEAIIQLATQQSNNISKRIEHIRTPQILNLCM</sequence>
<evidence type="ECO:0000313" key="2">
    <source>
        <dbReference type="Proteomes" id="UP000321822"/>
    </source>
</evidence>
<dbReference type="Proteomes" id="UP000321822">
    <property type="component" value="Unassembled WGS sequence"/>
</dbReference>
<evidence type="ECO:0000313" key="1">
    <source>
        <dbReference type="EMBL" id="TWX67367.1"/>
    </source>
</evidence>
<dbReference type="PANTHER" id="PTHR14097:SF7">
    <property type="entry name" value="OXIDOREDUCTASE HTATIP2"/>
    <property type="match status" value="1"/>
</dbReference>
<dbReference type="AlphaFoldDB" id="A0A5C6QFJ8"/>
<dbReference type="OrthoDB" id="9798632at2"/>